<organism evidence="1">
    <name type="scientific">hydrothermal vent metagenome</name>
    <dbReference type="NCBI Taxonomy" id="652676"/>
    <lineage>
        <taxon>unclassified sequences</taxon>
        <taxon>metagenomes</taxon>
        <taxon>ecological metagenomes</taxon>
    </lineage>
</organism>
<reference evidence="1" key="1">
    <citation type="submission" date="2018-06" db="EMBL/GenBank/DDBJ databases">
        <authorList>
            <person name="Zhirakovskaya E."/>
        </authorList>
    </citation>
    <scope>NUCLEOTIDE SEQUENCE</scope>
</reference>
<proteinExistence type="predicted"/>
<name>A0A3B0XBF7_9ZZZZ</name>
<dbReference type="AlphaFoldDB" id="A0A3B0XBF7"/>
<accession>A0A3B0XBF7</accession>
<protein>
    <submittedName>
        <fullName evidence="1">Uncharacterized protein</fullName>
    </submittedName>
</protein>
<feature type="non-terminal residue" evidence="1">
    <location>
        <position position="1"/>
    </location>
</feature>
<gene>
    <name evidence="1" type="ORF">MNBD_GAMMA11-1615</name>
</gene>
<evidence type="ECO:0000313" key="1">
    <source>
        <dbReference type="EMBL" id="VAW61713.1"/>
    </source>
</evidence>
<sequence length="50" mass="5324">FARDDVIDMSSIAAQFPEIELISVKEGLNQKISAMQSGKCAALGGELLVE</sequence>
<dbReference type="EMBL" id="UOFG01000153">
    <property type="protein sequence ID" value="VAW61713.1"/>
    <property type="molecule type" value="Genomic_DNA"/>
</dbReference>